<gene>
    <name evidence="3" type="ORF">HINF_LOCUS24501</name>
    <name evidence="4" type="ORF">HINF_LOCUS30177</name>
</gene>
<dbReference type="SUPFAM" id="SSF52058">
    <property type="entry name" value="L domain-like"/>
    <property type="match status" value="1"/>
</dbReference>
<keyword evidence="2" id="KW-0677">Repeat</keyword>
<dbReference type="SMART" id="SM00365">
    <property type="entry name" value="LRR_SD22"/>
    <property type="match status" value="7"/>
</dbReference>
<dbReference type="Pfam" id="PF12799">
    <property type="entry name" value="LRR_4"/>
    <property type="match status" value="2"/>
</dbReference>
<comment type="caution">
    <text evidence="3">The sequence shown here is derived from an EMBL/GenBank/DDBJ whole genome shotgun (WGS) entry which is preliminary data.</text>
</comment>
<protein>
    <submittedName>
        <fullName evidence="3">Leucine Rich Repeat domain protein</fullName>
    </submittedName>
    <submittedName>
        <fullName evidence="4">Leucine_Rich Repeat domain protein</fullName>
    </submittedName>
</protein>
<keyword evidence="1" id="KW-0433">Leucine-rich repeat</keyword>
<sequence length="354" mass="41103">MNLDNLENPDNNKLSDNAEIQRIQYEKHLPRIKDSILKIKKDSSLNDLSFTQHFKLNELHISNCHSISFKHAFSKTCYTFQAEKCNIKNLTGIDQNQTLVALYLSNNLLQDLNPLRSMKSLELIQINGNKIMDITPLNQLTNLTQLYLNNNSIVDLNQINDLRCLEILSISHNKITSLYGIQKLNLRELYADGNQITDLHGIQYQNNLKSLYLNSNQISDLSPLVKCHKLQYIQIKNNQITRIAPIRKIQTLQSLYAQNNFITDDASQLRFYNKEFQDQQKPTQQQIWISYKMRALYFSRISAKKYQPQRTLISKLHIATIQKVSLKVNGLVEQQLAMSKLMLFIFGNQEQASQ</sequence>
<reference evidence="3" key="1">
    <citation type="submission" date="2023-06" db="EMBL/GenBank/DDBJ databases">
        <authorList>
            <person name="Kurt Z."/>
        </authorList>
    </citation>
    <scope>NUCLEOTIDE SEQUENCE</scope>
</reference>
<dbReference type="PROSITE" id="PS51450">
    <property type="entry name" value="LRR"/>
    <property type="match status" value="4"/>
</dbReference>
<dbReference type="PANTHER" id="PTHR46652">
    <property type="entry name" value="LEUCINE-RICH REPEAT AND IQ DOMAIN-CONTAINING PROTEIN 1-RELATED"/>
    <property type="match status" value="1"/>
</dbReference>
<dbReference type="InterPro" id="IPR032675">
    <property type="entry name" value="LRR_dom_sf"/>
</dbReference>
<proteinExistence type="predicted"/>
<dbReference type="InterPro" id="IPR050836">
    <property type="entry name" value="SDS22/Internalin_LRR"/>
</dbReference>
<dbReference type="InterPro" id="IPR025875">
    <property type="entry name" value="Leu-rich_rpt_4"/>
</dbReference>
<keyword evidence="5" id="KW-1185">Reference proteome</keyword>
<reference evidence="4 5" key="2">
    <citation type="submission" date="2024-07" db="EMBL/GenBank/DDBJ databases">
        <authorList>
            <person name="Akdeniz Z."/>
        </authorList>
    </citation>
    <scope>NUCLEOTIDE SEQUENCE [LARGE SCALE GENOMIC DNA]</scope>
</reference>
<dbReference type="EMBL" id="CAXDID020000098">
    <property type="protein sequence ID" value="CAL6025339.1"/>
    <property type="molecule type" value="Genomic_DNA"/>
</dbReference>
<dbReference type="PANTHER" id="PTHR46652:SF3">
    <property type="entry name" value="LEUCINE-RICH REPEAT-CONTAINING PROTEIN 9"/>
    <property type="match status" value="1"/>
</dbReference>
<evidence type="ECO:0000313" key="5">
    <source>
        <dbReference type="Proteomes" id="UP001642409"/>
    </source>
</evidence>
<dbReference type="InterPro" id="IPR001611">
    <property type="entry name" value="Leu-rich_rpt"/>
</dbReference>
<dbReference type="EMBL" id="CATOUU010000642">
    <property type="protein sequence ID" value="CAI9936856.1"/>
    <property type="molecule type" value="Genomic_DNA"/>
</dbReference>
<evidence type="ECO:0000256" key="2">
    <source>
        <dbReference type="ARBA" id="ARBA00022737"/>
    </source>
</evidence>
<evidence type="ECO:0000313" key="3">
    <source>
        <dbReference type="EMBL" id="CAI9936856.1"/>
    </source>
</evidence>
<dbReference type="Gene3D" id="3.80.10.10">
    <property type="entry name" value="Ribonuclease Inhibitor"/>
    <property type="match status" value="1"/>
</dbReference>
<evidence type="ECO:0000313" key="4">
    <source>
        <dbReference type="EMBL" id="CAL6025339.1"/>
    </source>
</evidence>
<organism evidence="3">
    <name type="scientific">Hexamita inflata</name>
    <dbReference type="NCBI Taxonomy" id="28002"/>
    <lineage>
        <taxon>Eukaryota</taxon>
        <taxon>Metamonada</taxon>
        <taxon>Diplomonadida</taxon>
        <taxon>Hexamitidae</taxon>
        <taxon>Hexamitinae</taxon>
        <taxon>Hexamita</taxon>
    </lineage>
</organism>
<dbReference type="AlphaFoldDB" id="A0AA86PDA0"/>
<dbReference type="Proteomes" id="UP001642409">
    <property type="component" value="Unassembled WGS sequence"/>
</dbReference>
<accession>A0AA86PDA0</accession>
<evidence type="ECO:0000256" key="1">
    <source>
        <dbReference type="ARBA" id="ARBA00022614"/>
    </source>
</evidence>
<name>A0AA86PDA0_9EUKA</name>